<dbReference type="UniPathway" id="UPA00053">
    <property type="reaction ID" value="UER00088"/>
</dbReference>
<feature type="binding site" evidence="7">
    <location>
        <begin position="11"/>
        <end position="16"/>
    </location>
    <ligand>
        <name>ATP</name>
        <dbReference type="ChEBI" id="CHEBI:30616"/>
    </ligand>
</feature>
<dbReference type="PRINTS" id="PR01100">
    <property type="entry name" value="SHIKIMTKNASE"/>
</dbReference>
<comment type="subcellular location">
    <subcellularLocation>
        <location evidence="7">Cytoplasm</location>
    </subcellularLocation>
</comment>
<evidence type="ECO:0000256" key="4">
    <source>
        <dbReference type="ARBA" id="ARBA00022777"/>
    </source>
</evidence>
<evidence type="ECO:0000256" key="5">
    <source>
        <dbReference type="ARBA" id="ARBA00022840"/>
    </source>
</evidence>
<dbReference type="InterPro" id="IPR027417">
    <property type="entry name" value="P-loop_NTPase"/>
</dbReference>
<feature type="binding site" evidence="7">
    <location>
        <position position="33"/>
    </location>
    <ligand>
        <name>substrate</name>
    </ligand>
</feature>
<feature type="binding site" evidence="7">
    <location>
        <position position="57"/>
    </location>
    <ligand>
        <name>substrate</name>
    </ligand>
</feature>
<dbReference type="SUPFAM" id="SSF52540">
    <property type="entry name" value="P-loop containing nucleoside triphosphate hydrolases"/>
    <property type="match status" value="1"/>
</dbReference>
<dbReference type="GO" id="GO:0009423">
    <property type="term" value="P:chorismate biosynthetic process"/>
    <property type="evidence" value="ECO:0007669"/>
    <property type="project" value="UniProtKB-UniRule"/>
</dbReference>
<feature type="binding site" evidence="7">
    <location>
        <position position="15"/>
    </location>
    <ligand>
        <name>Mg(2+)</name>
        <dbReference type="ChEBI" id="CHEBI:18420"/>
    </ligand>
</feature>
<dbReference type="PANTHER" id="PTHR21087">
    <property type="entry name" value="SHIKIMATE KINASE"/>
    <property type="match status" value="1"/>
</dbReference>
<dbReference type="Pfam" id="PF01202">
    <property type="entry name" value="SKI"/>
    <property type="match status" value="1"/>
</dbReference>
<comment type="similarity">
    <text evidence="7">Belongs to the shikimate kinase family.</text>
</comment>
<reference evidence="8 9" key="1">
    <citation type="submission" date="2017-10" db="EMBL/GenBank/DDBJ databases">
        <title>The draft genome sequence of Lewinella nigricans NBRC 102662.</title>
        <authorList>
            <person name="Wang K."/>
        </authorList>
    </citation>
    <scope>NUCLEOTIDE SEQUENCE [LARGE SCALE GENOMIC DNA]</scope>
    <source>
        <strain evidence="8 9">NBRC 102662</strain>
    </source>
</reference>
<dbReference type="CDD" id="cd00464">
    <property type="entry name" value="SK"/>
    <property type="match status" value="1"/>
</dbReference>
<dbReference type="OrthoDB" id="9800332at2"/>
<evidence type="ECO:0000256" key="7">
    <source>
        <dbReference type="HAMAP-Rule" id="MF_00109"/>
    </source>
</evidence>
<evidence type="ECO:0000256" key="2">
    <source>
        <dbReference type="ARBA" id="ARBA00022679"/>
    </source>
</evidence>
<keyword evidence="6 7" id="KW-0057">Aromatic amino acid biosynthesis</keyword>
<dbReference type="EMBL" id="PDUD01000001">
    <property type="protein sequence ID" value="PHN08353.1"/>
    <property type="molecule type" value="Genomic_DNA"/>
</dbReference>
<name>A0A2D0NKT9_FLAN2</name>
<protein>
    <recommendedName>
        <fullName evidence="7">Shikimate kinase</fullName>
        <shortName evidence="7">SK</shortName>
        <ecNumber evidence="7">2.7.1.71</ecNumber>
    </recommendedName>
</protein>
<dbReference type="EC" id="2.7.1.71" evidence="7"/>
<proteinExistence type="inferred from homology"/>
<comment type="caution">
    <text evidence="7">Lacks conserved residue(s) required for the propagation of feature annotation.</text>
</comment>
<dbReference type="InterPro" id="IPR031322">
    <property type="entry name" value="Shikimate/glucono_kinase"/>
</dbReference>
<keyword evidence="9" id="KW-1185">Reference proteome</keyword>
<comment type="function">
    <text evidence="7">Catalyzes the specific phosphorylation of the 3-hydroxyl group of shikimic acid using ATP as a cosubstrate.</text>
</comment>
<comment type="cofactor">
    <cofactor evidence="7">
        <name>Mg(2+)</name>
        <dbReference type="ChEBI" id="CHEBI:18420"/>
    </cofactor>
    <text evidence="7">Binds 1 Mg(2+) ion per subunit.</text>
</comment>
<dbReference type="GO" id="GO:0009073">
    <property type="term" value="P:aromatic amino acid family biosynthetic process"/>
    <property type="evidence" value="ECO:0007669"/>
    <property type="project" value="UniProtKB-KW"/>
</dbReference>
<dbReference type="InterPro" id="IPR000623">
    <property type="entry name" value="Shikimate_kinase/TSH1"/>
</dbReference>
<keyword evidence="2 7" id="KW-0808">Transferase</keyword>
<comment type="subunit">
    <text evidence="7">Monomer.</text>
</comment>
<dbReference type="HAMAP" id="MF_00109">
    <property type="entry name" value="Shikimate_kinase"/>
    <property type="match status" value="1"/>
</dbReference>
<dbReference type="GO" id="GO:0008652">
    <property type="term" value="P:amino acid biosynthetic process"/>
    <property type="evidence" value="ECO:0007669"/>
    <property type="project" value="UniProtKB-KW"/>
</dbReference>
<sequence>MMRIYLIGFMGSGKTHTGKALARQLGYIFTDLDDLIEKEAGMDIPAIFRKMGEEEFRRIEQKVLHDTSTIERVVISTGGGVPCFFDNIDWMNAHGLTVFLDTPPEILAQRLMPERAHRPLLQAYNEDTLLGFIRAKLSERMYFYRQAEIIYQQQELAGDVASDLLKVIDGKRKT</sequence>
<dbReference type="AlphaFoldDB" id="A0A2D0NKT9"/>
<comment type="pathway">
    <text evidence="7">Metabolic intermediate biosynthesis; chorismate biosynthesis; chorismate from D-erythrose 4-phosphate and phosphoenolpyruvate: step 5/7.</text>
</comment>
<organism evidence="8 9">
    <name type="scientific">Flavilitoribacter nigricans (strain ATCC 23147 / DSM 23189 / NBRC 102662 / NCIMB 1420 / SS-2)</name>
    <name type="common">Lewinella nigricans</name>
    <dbReference type="NCBI Taxonomy" id="1122177"/>
    <lineage>
        <taxon>Bacteria</taxon>
        <taxon>Pseudomonadati</taxon>
        <taxon>Bacteroidota</taxon>
        <taxon>Saprospiria</taxon>
        <taxon>Saprospirales</taxon>
        <taxon>Lewinellaceae</taxon>
        <taxon>Flavilitoribacter</taxon>
    </lineage>
</organism>
<dbReference type="GO" id="GO:0004765">
    <property type="term" value="F:shikimate kinase activity"/>
    <property type="evidence" value="ECO:0007669"/>
    <property type="project" value="UniProtKB-UniRule"/>
</dbReference>
<keyword evidence="4 7" id="KW-0418">Kinase</keyword>
<keyword evidence="7" id="KW-0963">Cytoplasm</keyword>
<comment type="caution">
    <text evidence="8">The sequence shown here is derived from an EMBL/GenBank/DDBJ whole genome shotgun (WGS) entry which is preliminary data.</text>
</comment>
<comment type="catalytic activity">
    <reaction evidence="7">
        <text>shikimate + ATP = 3-phosphoshikimate + ADP + H(+)</text>
        <dbReference type="Rhea" id="RHEA:13121"/>
        <dbReference type="ChEBI" id="CHEBI:15378"/>
        <dbReference type="ChEBI" id="CHEBI:30616"/>
        <dbReference type="ChEBI" id="CHEBI:36208"/>
        <dbReference type="ChEBI" id="CHEBI:145989"/>
        <dbReference type="ChEBI" id="CHEBI:456216"/>
        <dbReference type="EC" id="2.7.1.71"/>
    </reaction>
</comment>
<dbReference type="PANTHER" id="PTHR21087:SF16">
    <property type="entry name" value="SHIKIMATE KINASE 1, CHLOROPLASTIC"/>
    <property type="match status" value="1"/>
</dbReference>
<gene>
    <name evidence="7" type="primary">aroK</name>
    <name evidence="8" type="ORF">CRP01_00115</name>
</gene>
<keyword evidence="3 7" id="KW-0547">Nucleotide-binding</keyword>
<dbReference type="GO" id="GO:0000287">
    <property type="term" value="F:magnesium ion binding"/>
    <property type="evidence" value="ECO:0007669"/>
    <property type="project" value="UniProtKB-UniRule"/>
</dbReference>
<keyword evidence="1 7" id="KW-0028">Amino-acid biosynthesis</keyword>
<dbReference type="GO" id="GO:0005829">
    <property type="term" value="C:cytosol"/>
    <property type="evidence" value="ECO:0007669"/>
    <property type="project" value="TreeGrafter"/>
</dbReference>
<feature type="binding site" evidence="7">
    <location>
        <position position="118"/>
    </location>
    <ligand>
        <name>ATP</name>
        <dbReference type="ChEBI" id="CHEBI:30616"/>
    </ligand>
</feature>
<evidence type="ECO:0000256" key="6">
    <source>
        <dbReference type="ARBA" id="ARBA00023141"/>
    </source>
</evidence>
<dbReference type="NCBIfam" id="NF010555">
    <property type="entry name" value="PRK13949.1"/>
    <property type="match status" value="1"/>
</dbReference>
<keyword evidence="5 7" id="KW-0067">ATP-binding</keyword>
<dbReference type="GO" id="GO:0005524">
    <property type="term" value="F:ATP binding"/>
    <property type="evidence" value="ECO:0007669"/>
    <property type="project" value="UniProtKB-UniRule"/>
</dbReference>
<evidence type="ECO:0000313" key="9">
    <source>
        <dbReference type="Proteomes" id="UP000223913"/>
    </source>
</evidence>
<accession>A0A2D0NKT9</accession>
<keyword evidence="7" id="KW-0460">Magnesium</keyword>
<keyword evidence="7" id="KW-0479">Metal-binding</keyword>
<dbReference type="Proteomes" id="UP000223913">
    <property type="component" value="Unassembled WGS sequence"/>
</dbReference>
<feature type="binding site" evidence="7">
    <location>
        <position position="140"/>
    </location>
    <ligand>
        <name>substrate</name>
    </ligand>
</feature>
<evidence type="ECO:0000256" key="3">
    <source>
        <dbReference type="ARBA" id="ARBA00022741"/>
    </source>
</evidence>
<evidence type="ECO:0000256" key="1">
    <source>
        <dbReference type="ARBA" id="ARBA00022605"/>
    </source>
</evidence>
<evidence type="ECO:0000313" key="8">
    <source>
        <dbReference type="EMBL" id="PHN08353.1"/>
    </source>
</evidence>
<dbReference type="Gene3D" id="3.40.50.300">
    <property type="entry name" value="P-loop containing nucleotide triphosphate hydrolases"/>
    <property type="match status" value="1"/>
</dbReference>
<feature type="binding site" evidence="7">
    <location>
        <position position="79"/>
    </location>
    <ligand>
        <name>substrate</name>
    </ligand>
</feature>